<dbReference type="Proteomes" id="UP000887565">
    <property type="component" value="Unplaced"/>
</dbReference>
<reference evidence="2" key="1">
    <citation type="submission" date="2022-11" db="UniProtKB">
        <authorList>
            <consortium name="WormBaseParasite"/>
        </authorList>
    </citation>
    <scope>IDENTIFICATION</scope>
</reference>
<proteinExistence type="predicted"/>
<organism evidence="1 2">
    <name type="scientific">Romanomermis culicivorax</name>
    <name type="common">Nematode worm</name>
    <dbReference type="NCBI Taxonomy" id="13658"/>
    <lineage>
        <taxon>Eukaryota</taxon>
        <taxon>Metazoa</taxon>
        <taxon>Ecdysozoa</taxon>
        <taxon>Nematoda</taxon>
        <taxon>Enoplea</taxon>
        <taxon>Dorylaimia</taxon>
        <taxon>Mermithida</taxon>
        <taxon>Mermithoidea</taxon>
        <taxon>Mermithidae</taxon>
        <taxon>Romanomermis</taxon>
    </lineage>
</organism>
<accession>A0A915L5V9</accession>
<name>A0A915L5V9_ROMCU</name>
<dbReference type="AlphaFoldDB" id="A0A915L5V9"/>
<sequence length="128" mass="14779">MITIINFGEESEDHPAATDEPYELKRGAFKCPEEGCIKTFVLHHNLLMDLTLGNHKLMPQSGLITPQHIIGFWAREVNHQWEDRTTFVSSNLKGECNVEDEEEPYKDPAMFDPHLEYESELLKADCFK</sequence>
<evidence type="ECO:0000313" key="1">
    <source>
        <dbReference type="Proteomes" id="UP000887565"/>
    </source>
</evidence>
<protein>
    <submittedName>
        <fullName evidence="2">Uncharacterized protein</fullName>
    </submittedName>
</protein>
<evidence type="ECO:0000313" key="2">
    <source>
        <dbReference type="WBParaSite" id="nRc.2.0.1.t46470-RA"/>
    </source>
</evidence>
<dbReference type="WBParaSite" id="nRc.2.0.1.t46470-RA">
    <property type="protein sequence ID" value="nRc.2.0.1.t46470-RA"/>
    <property type="gene ID" value="nRc.2.0.1.g46470"/>
</dbReference>
<keyword evidence="1" id="KW-1185">Reference proteome</keyword>